<dbReference type="PANTHER" id="PTHR21286">
    <property type="entry name" value="NUCLEAR PORE COMPLEX PROTEIN NUP160"/>
    <property type="match status" value="1"/>
</dbReference>
<dbReference type="EMBL" id="SEYY01013362">
    <property type="protein sequence ID" value="KAB7500634.1"/>
    <property type="molecule type" value="Genomic_DNA"/>
</dbReference>
<evidence type="ECO:0000259" key="4">
    <source>
        <dbReference type="Pfam" id="PF11715"/>
    </source>
</evidence>
<evidence type="ECO:0000313" key="8">
    <source>
        <dbReference type="EMBL" id="KAB7500634.1"/>
    </source>
</evidence>
<feature type="domain" description="Nucleoporin Nup120/160 beta-propeller" evidence="4">
    <location>
        <begin position="58"/>
        <end position="244"/>
    </location>
</feature>
<name>A0A5N5T2C0_9CRUS</name>
<dbReference type="InterPro" id="IPR059141">
    <property type="entry name" value="Beta-prop_Nup120_160"/>
</dbReference>
<dbReference type="Pfam" id="PF23354">
    <property type="entry name" value="TPR_NUP160_120_M"/>
    <property type="match status" value="1"/>
</dbReference>
<dbReference type="Pfam" id="PF23347">
    <property type="entry name" value="TPR_Nup160_C"/>
    <property type="match status" value="1"/>
</dbReference>
<gene>
    <name evidence="8" type="ORF">Anas_09539</name>
</gene>
<organism evidence="8 9">
    <name type="scientific">Armadillidium nasatum</name>
    <dbReference type="NCBI Taxonomy" id="96803"/>
    <lineage>
        <taxon>Eukaryota</taxon>
        <taxon>Metazoa</taxon>
        <taxon>Ecdysozoa</taxon>
        <taxon>Arthropoda</taxon>
        <taxon>Crustacea</taxon>
        <taxon>Multicrustacea</taxon>
        <taxon>Malacostraca</taxon>
        <taxon>Eumalacostraca</taxon>
        <taxon>Peracarida</taxon>
        <taxon>Isopoda</taxon>
        <taxon>Oniscidea</taxon>
        <taxon>Crinocheta</taxon>
        <taxon>Armadillidiidae</taxon>
        <taxon>Armadillidium</taxon>
    </lineage>
</organism>
<dbReference type="InterPro" id="IPR056547">
    <property type="entry name" value="NUP160_helical"/>
</dbReference>
<dbReference type="Pfam" id="PF23345">
    <property type="entry name" value="NUP160_helical"/>
    <property type="match status" value="1"/>
</dbReference>
<dbReference type="Proteomes" id="UP000326759">
    <property type="component" value="Unassembled WGS sequence"/>
</dbReference>
<dbReference type="GO" id="GO:0017056">
    <property type="term" value="F:structural constituent of nuclear pore"/>
    <property type="evidence" value="ECO:0007669"/>
    <property type="project" value="TreeGrafter"/>
</dbReference>
<dbReference type="InterPro" id="IPR021717">
    <property type="entry name" value="Nucleoporin_Nup160"/>
</dbReference>
<evidence type="ECO:0000259" key="7">
    <source>
        <dbReference type="Pfam" id="PF23354"/>
    </source>
</evidence>
<feature type="domain" description="Nucleoporin Nup120/160 beta-propeller" evidence="4">
    <location>
        <begin position="334"/>
        <end position="481"/>
    </location>
</feature>
<comment type="subcellular location">
    <subcellularLocation>
        <location evidence="1">Nucleus</location>
    </subcellularLocation>
</comment>
<evidence type="ECO:0000313" key="9">
    <source>
        <dbReference type="Proteomes" id="UP000326759"/>
    </source>
</evidence>
<accession>A0A5N5T2C0</accession>
<keyword evidence="2" id="KW-0813">Transport</keyword>
<keyword evidence="3" id="KW-0539">Nucleus</keyword>
<evidence type="ECO:0000256" key="2">
    <source>
        <dbReference type="ARBA" id="ARBA00022448"/>
    </source>
</evidence>
<dbReference type="Pfam" id="PF11715">
    <property type="entry name" value="Beta-prop_Nup120_160"/>
    <property type="match status" value="2"/>
</dbReference>
<dbReference type="InterPro" id="IPR056536">
    <property type="entry name" value="TPR_NUP160_C"/>
</dbReference>
<dbReference type="OrthoDB" id="67716at2759"/>
<feature type="non-terminal residue" evidence="8">
    <location>
        <position position="1348"/>
    </location>
</feature>
<dbReference type="InterPro" id="IPR056535">
    <property type="entry name" value="TPR_NUP160_M"/>
</dbReference>
<evidence type="ECO:0000259" key="5">
    <source>
        <dbReference type="Pfam" id="PF23345"/>
    </source>
</evidence>
<feature type="domain" description="NUP160 C-terminal TPR" evidence="6">
    <location>
        <begin position="1097"/>
        <end position="1345"/>
    </location>
</feature>
<evidence type="ECO:0000256" key="3">
    <source>
        <dbReference type="ARBA" id="ARBA00023242"/>
    </source>
</evidence>
<dbReference type="PANTHER" id="PTHR21286:SF0">
    <property type="entry name" value="NUCLEAR PORE COMPLEX PROTEIN NUP160"/>
    <property type="match status" value="1"/>
</dbReference>
<reference evidence="8 9" key="1">
    <citation type="journal article" date="2019" name="PLoS Biol.">
        <title>Sex chromosomes control vertical transmission of feminizing Wolbachia symbionts in an isopod.</title>
        <authorList>
            <person name="Becking T."/>
            <person name="Chebbi M.A."/>
            <person name="Giraud I."/>
            <person name="Moumen B."/>
            <person name="Laverre T."/>
            <person name="Caubet Y."/>
            <person name="Peccoud J."/>
            <person name="Gilbert C."/>
            <person name="Cordaux R."/>
        </authorList>
    </citation>
    <scope>NUCLEOTIDE SEQUENCE [LARGE SCALE GENOMIC DNA]</scope>
    <source>
        <strain evidence="8">ANa2</strain>
        <tissue evidence="8">Whole body excluding digestive tract and cuticle</tissue>
    </source>
</reference>
<feature type="domain" description="NUP160 helical" evidence="5">
    <location>
        <begin position="505"/>
        <end position="738"/>
    </location>
</feature>
<keyword evidence="9" id="KW-1185">Reference proteome</keyword>
<sequence length="1348" mass="150905">MSYHLGFREIIVDHSTEVQWKTISIDTGAAQGTLQDIKVPEYGGSYMYKHQSPSTQNRYIFWRVFHNIVEIWEETLDINFQFNHVQLKFTDTPVLEGLSVHETNQHVVILLATVSSVHQIKLPHPLSNTNGQHNFSVFKDLTALALREYHNHHVINNNSTGEGLPHTAATHYVSTGVRSGESVFVLGQNGGSLLVVTMTNLPYSVHCNTIKASSLINRFITGFVPSMFRGLEGKETVSSIILAEINEDVIALGQRHLIRTYSSVDVTYIAVFLSFAEKQMIVLFAPSFSMGHLTLQLIKTMYPPQYDLLDLTLLYSLVNFNGGTMNTPGLRTALLESFPEKDIQSSDPAIDPSEIYLKELLAPNRFSAYTIQKALSIYRRNDASIQNKKEYSPSATGLWKLADEIESSLKEEIDLHITTDMTEEEVLEVKHNAWTTFYSHTLQYHQVARKPISIVGVGGEGLVSIIRKQSVTWIRPLDALEFLMLVPSNPSSVTALSSTPILSEDSSIALAVTAIAKPLRLIDQSLDPEVASAFMLDMYHLEPPDQIAASIAMSLISGTEMEVDSPLTRVITNQISGVPGIIDGFQAYLRALELDMGNPDALTLELNGESVSDIPSWLSGAFCSRLGSSLVGAVVSQFSEHRLQMCRNLLLLQHILLQLNILSPENNNKIQTTLLPKTTLLAQAYFALNRVSNIPSTIPTPANIETSRRQMAALSLSDTSPVNSYLFNDFPPSVLELFIHSSGGVQARSLVKVTLEEEGRTKVLWSTLLMPLATTVAQLTWPISKCLAFLEFLVWGNQHFAAQEYVRLLRPWCEWNSCSRKFLLGISTLNEGEARKAHNLLLTSSEGVGIEEYLGIKIAGASPDATLQEVHVQFCLKVIRLLEQNGYISLALEVAKSGIELASVEDPGLSALYSVSFKYHLELGHHDEAFTALMACPDEHRRRNCLRQLIITLYDRKCLSSLVTYNYGVLESEVIMILENRARSADILVTNYYDLLFAFHISKHNYKKAGWVMYECALRLNKEGLGERGLHQQAKCFLTCINCLKHIPSDQAWIIKPISRISGTADSSHKSEESSDSALGRLLKSKKRAQITVLTVTDLEREYQLVHARLKLFKFHSSSSNLLPGGPMSASDTVSLLIYGKLFRDALKICRLFELSTLPVLEGLALTCCDSRSSMQDQSNLCQLLSENGITRDTCQDAGWWSLLRQILEEEEKGKQSVLHKVVASTLLERGVSLPGWFCDSYKKRNCGEFIQLYINKGFIEEAGRLFITLIEALLGNGNEQMDITPLYAFSPPIWVPYNTLDHLLLELKELQKQKHYKEIYEKVTNAINKYQTELKRVSFDMILVNQV</sequence>
<evidence type="ECO:0000259" key="6">
    <source>
        <dbReference type="Pfam" id="PF23347"/>
    </source>
</evidence>
<feature type="domain" description="NUP160 middle TPR" evidence="7">
    <location>
        <begin position="781"/>
        <end position="1045"/>
    </location>
</feature>
<comment type="caution">
    <text evidence="8">The sequence shown here is derived from an EMBL/GenBank/DDBJ whole genome shotgun (WGS) entry which is preliminary data.</text>
</comment>
<evidence type="ECO:0000256" key="1">
    <source>
        <dbReference type="ARBA" id="ARBA00004123"/>
    </source>
</evidence>
<proteinExistence type="predicted"/>
<dbReference type="GO" id="GO:0005643">
    <property type="term" value="C:nuclear pore"/>
    <property type="evidence" value="ECO:0007669"/>
    <property type="project" value="UniProtKB-ARBA"/>
</dbReference>
<protein>
    <submittedName>
        <fullName evidence="8">Nuclear pore complex protein</fullName>
    </submittedName>
</protein>